<sequence>MLKTKLYFTRHGETEDNVIHRLSTSAPGPKLTELGRTQAKELSDNLTVYELDQIYSSPLVRAIETATILNEQRGLPVTSDERLSELSVGQLEGRNDPQVFEELDTVWHKWTVEKELSVLAGPEGESAREVISRGEKAVQEIVNKHPGKSILVVAHSGILQLLVPHMCKNIENDYGAKNWLRNCQLVETVYESGELTCTKWAGIEITEMAAALV</sequence>
<feature type="active site" description="Tele-phosphohistidine intermediate" evidence="1">
    <location>
        <position position="11"/>
    </location>
</feature>
<dbReference type="EMBL" id="CP005973">
    <property type="protein sequence ID" value="AJR05499.1"/>
    <property type="molecule type" value="Genomic_DNA"/>
</dbReference>
<dbReference type="GO" id="GO:0005737">
    <property type="term" value="C:cytoplasm"/>
    <property type="evidence" value="ECO:0007669"/>
    <property type="project" value="TreeGrafter"/>
</dbReference>
<dbReference type="OrthoDB" id="9781415at2"/>
<dbReference type="PANTHER" id="PTHR48100">
    <property type="entry name" value="BROAD-SPECIFICITY PHOSPHATASE YOR283W-RELATED"/>
    <property type="match status" value="1"/>
</dbReference>
<accession>A0A0C5WK58</accession>
<dbReference type="InterPro" id="IPR013078">
    <property type="entry name" value="His_Pase_superF_clade-1"/>
</dbReference>
<feature type="binding site" evidence="2">
    <location>
        <begin position="10"/>
        <end position="17"/>
    </location>
    <ligand>
        <name>substrate</name>
    </ligand>
</feature>
<evidence type="ECO:0000313" key="4">
    <source>
        <dbReference type="Proteomes" id="UP000032303"/>
    </source>
</evidence>
<dbReference type="GO" id="GO:0016791">
    <property type="term" value="F:phosphatase activity"/>
    <property type="evidence" value="ECO:0007669"/>
    <property type="project" value="TreeGrafter"/>
</dbReference>
<evidence type="ECO:0000256" key="1">
    <source>
        <dbReference type="PIRSR" id="PIRSR613078-1"/>
    </source>
</evidence>
<dbReference type="CDD" id="cd07067">
    <property type="entry name" value="HP_PGM_like"/>
    <property type="match status" value="1"/>
</dbReference>
<dbReference type="STRING" id="658445.H744_1c0474"/>
<dbReference type="SUPFAM" id="SSF53254">
    <property type="entry name" value="Phosphoglycerate mutase-like"/>
    <property type="match status" value="1"/>
</dbReference>
<dbReference type="InterPro" id="IPR050275">
    <property type="entry name" value="PGM_Phosphatase"/>
</dbReference>
<evidence type="ECO:0000313" key="3">
    <source>
        <dbReference type="EMBL" id="AJR05499.1"/>
    </source>
</evidence>
<reference evidence="3 4" key="1">
    <citation type="submission" date="2013-05" db="EMBL/GenBank/DDBJ databases">
        <title>Complete genome sequence of the lipase-producing bacterium Photobacterium gaetbulicola Gung47.</title>
        <authorList>
            <person name="Kim Y.-O."/>
        </authorList>
    </citation>
    <scope>NUCLEOTIDE SEQUENCE [LARGE SCALE GENOMIC DNA]</scope>
    <source>
        <strain evidence="3 4">Gung47</strain>
    </source>
</reference>
<name>A0A0C5WK58_9GAMM</name>
<evidence type="ECO:0000256" key="2">
    <source>
        <dbReference type="PIRSR" id="PIRSR613078-2"/>
    </source>
</evidence>
<dbReference type="HOGENOM" id="CLU_033323_9_4_6"/>
<gene>
    <name evidence="3" type="ORF">H744_1c0474</name>
</gene>
<dbReference type="Gene3D" id="3.40.50.1240">
    <property type="entry name" value="Phosphoglycerate mutase-like"/>
    <property type="match status" value="1"/>
</dbReference>
<dbReference type="InterPro" id="IPR029033">
    <property type="entry name" value="His_PPase_superfam"/>
</dbReference>
<dbReference type="KEGG" id="pgb:H744_1c0474"/>
<dbReference type="Proteomes" id="UP000032303">
    <property type="component" value="Chromosome 1"/>
</dbReference>
<dbReference type="PATRIC" id="fig|658445.3.peg.518"/>
<feature type="active site" description="Proton donor/acceptor" evidence="1">
    <location>
        <position position="85"/>
    </location>
</feature>
<feature type="binding site" evidence="2">
    <location>
        <position position="61"/>
    </location>
    <ligand>
        <name>substrate</name>
    </ligand>
</feature>
<organism evidence="3 4">
    <name type="scientific">Photobacterium gaetbulicola Gung47</name>
    <dbReference type="NCBI Taxonomy" id="658445"/>
    <lineage>
        <taxon>Bacteria</taxon>
        <taxon>Pseudomonadati</taxon>
        <taxon>Pseudomonadota</taxon>
        <taxon>Gammaproteobacteria</taxon>
        <taxon>Vibrionales</taxon>
        <taxon>Vibrionaceae</taxon>
        <taxon>Photobacterium</taxon>
    </lineage>
</organism>
<keyword evidence="4" id="KW-1185">Reference proteome</keyword>
<dbReference type="PANTHER" id="PTHR48100:SF1">
    <property type="entry name" value="HISTIDINE PHOSPHATASE FAMILY PROTEIN-RELATED"/>
    <property type="match status" value="1"/>
</dbReference>
<proteinExistence type="predicted"/>
<dbReference type="AlphaFoldDB" id="A0A0C5WK58"/>
<dbReference type="Pfam" id="PF00300">
    <property type="entry name" value="His_Phos_1"/>
    <property type="match status" value="1"/>
</dbReference>
<dbReference type="SMART" id="SM00855">
    <property type="entry name" value="PGAM"/>
    <property type="match status" value="1"/>
</dbReference>
<protein>
    <submittedName>
        <fullName evidence="3">Putative phosphoglycerate mutase</fullName>
    </submittedName>
</protein>